<gene>
    <name evidence="2" type="ORF">B296_00020828</name>
</gene>
<name>A0A426Y8L3_ENSVE</name>
<feature type="region of interest" description="Disordered" evidence="1">
    <location>
        <begin position="1"/>
        <end position="122"/>
    </location>
</feature>
<feature type="compositionally biased region" description="Basic residues" evidence="1">
    <location>
        <begin position="43"/>
        <end position="60"/>
    </location>
</feature>
<protein>
    <submittedName>
        <fullName evidence="2">Uncharacterized protein</fullName>
    </submittedName>
</protein>
<dbReference type="Proteomes" id="UP000287651">
    <property type="component" value="Unassembled WGS sequence"/>
</dbReference>
<sequence>MLPAGLAASGPESPVPQSLHRRPFRPSLLGGCLREQESEVKKTGRKRTAKQTRTQRRSVSRKTTSDSFLPRPPIYSIRSNNDTIINPAPRQHTGRRQSPFCADCDAVKSPPRDAGGRARATNRTSLPPLVSLLRRRIIALPCAY</sequence>
<dbReference type="AlphaFoldDB" id="A0A426Y8L3"/>
<dbReference type="EMBL" id="AMZH03014182">
    <property type="protein sequence ID" value="RRT48064.1"/>
    <property type="molecule type" value="Genomic_DNA"/>
</dbReference>
<reference evidence="2 3" key="1">
    <citation type="journal article" date="2014" name="Agronomy (Basel)">
        <title>A Draft Genome Sequence for Ensete ventricosum, the Drought-Tolerant Tree Against Hunger.</title>
        <authorList>
            <person name="Harrison J."/>
            <person name="Moore K.A."/>
            <person name="Paszkiewicz K."/>
            <person name="Jones T."/>
            <person name="Grant M."/>
            <person name="Ambacheew D."/>
            <person name="Muzemil S."/>
            <person name="Studholme D.J."/>
        </authorList>
    </citation>
    <scope>NUCLEOTIDE SEQUENCE [LARGE SCALE GENOMIC DNA]</scope>
</reference>
<organism evidence="2 3">
    <name type="scientific">Ensete ventricosum</name>
    <name type="common">Abyssinian banana</name>
    <name type="synonym">Musa ensete</name>
    <dbReference type="NCBI Taxonomy" id="4639"/>
    <lineage>
        <taxon>Eukaryota</taxon>
        <taxon>Viridiplantae</taxon>
        <taxon>Streptophyta</taxon>
        <taxon>Embryophyta</taxon>
        <taxon>Tracheophyta</taxon>
        <taxon>Spermatophyta</taxon>
        <taxon>Magnoliopsida</taxon>
        <taxon>Liliopsida</taxon>
        <taxon>Zingiberales</taxon>
        <taxon>Musaceae</taxon>
        <taxon>Ensete</taxon>
    </lineage>
</organism>
<evidence type="ECO:0000256" key="1">
    <source>
        <dbReference type="SAM" id="MobiDB-lite"/>
    </source>
</evidence>
<proteinExistence type="predicted"/>
<evidence type="ECO:0000313" key="2">
    <source>
        <dbReference type="EMBL" id="RRT48064.1"/>
    </source>
</evidence>
<accession>A0A426Y8L3</accession>
<evidence type="ECO:0000313" key="3">
    <source>
        <dbReference type="Proteomes" id="UP000287651"/>
    </source>
</evidence>
<comment type="caution">
    <text evidence="2">The sequence shown here is derived from an EMBL/GenBank/DDBJ whole genome shotgun (WGS) entry which is preliminary data.</text>
</comment>